<organism evidence="7 8">
    <name type="scientific">Chlorella ohadii</name>
    <dbReference type="NCBI Taxonomy" id="2649997"/>
    <lineage>
        <taxon>Eukaryota</taxon>
        <taxon>Viridiplantae</taxon>
        <taxon>Chlorophyta</taxon>
        <taxon>core chlorophytes</taxon>
        <taxon>Trebouxiophyceae</taxon>
        <taxon>Chlorellales</taxon>
        <taxon>Chlorellaceae</taxon>
        <taxon>Chlorella clade</taxon>
        <taxon>Chlorella</taxon>
    </lineage>
</organism>
<evidence type="ECO:0000313" key="7">
    <source>
        <dbReference type="EMBL" id="KAI7842338.1"/>
    </source>
</evidence>
<feature type="transmembrane region" description="Helical" evidence="5">
    <location>
        <begin position="224"/>
        <end position="247"/>
    </location>
</feature>
<keyword evidence="4 5" id="KW-0472">Membrane</keyword>
<evidence type="ECO:0000256" key="5">
    <source>
        <dbReference type="SAM" id="Phobius"/>
    </source>
</evidence>
<evidence type="ECO:0000259" key="6">
    <source>
        <dbReference type="Pfam" id="PF03151"/>
    </source>
</evidence>
<feature type="transmembrane region" description="Helical" evidence="5">
    <location>
        <begin position="254"/>
        <end position="275"/>
    </location>
</feature>
<keyword evidence="8" id="KW-1185">Reference proteome</keyword>
<keyword evidence="2 5" id="KW-0812">Transmembrane</keyword>
<comment type="subcellular location">
    <subcellularLocation>
        <location evidence="1">Membrane</location>
        <topology evidence="1">Multi-pass membrane protein</topology>
    </subcellularLocation>
</comment>
<evidence type="ECO:0000256" key="4">
    <source>
        <dbReference type="ARBA" id="ARBA00023136"/>
    </source>
</evidence>
<name>A0AAD5DTY7_9CHLO</name>
<dbReference type="GO" id="GO:0016020">
    <property type="term" value="C:membrane"/>
    <property type="evidence" value="ECO:0007669"/>
    <property type="project" value="UniProtKB-SubCell"/>
</dbReference>
<reference evidence="7" key="1">
    <citation type="submission" date="2020-11" db="EMBL/GenBank/DDBJ databases">
        <title>Chlorella ohadii genome sequencing and assembly.</title>
        <authorList>
            <person name="Murik O."/>
            <person name="Treves H."/>
            <person name="Kedem I."/>
            <person name="Shotland Y."/>
            <person name="Kaplan A."/>
        </authorList>
    </citation>
    <scope>NUCLEOTIDE SEQUENCE</scope>
    <source>
        <strain evidence="7">1</strain>
    </source>
</reference>
<feature type="domain" description="Sugar phosphate transporter" evidence="6">
    <location>
        <begin position="9"/>
        <end position="298"/>
    </location>
</feature>
<dbReference type="InterPro" id="IPR004853">
    <property type="entry name" value="Sugar_P_trans_dom"/>
</dbReference>
<dbReference type="InterPro" id="IPR050186">
    <property type="entry name" value="TPT_transporter"/>
</dbReference>
<feature type="transmembrane region" description="Helical" evidence="5">
    <location>
        <begin position="7"/>
        <end position="28"/>
    </location>
</feature>
<feature type="transmembrane region" description="Helical" evidence="5">
    <location>
        <begin position="40"/>
        <end position="59"/>
    </location>
</feature>
<evidence type="ECO:0000256" key="1">
    <source>
        <dbReference type="ARBA" id="ARBA00004141"/>
    </source>
</evidence>
<proteinExistence type="predicted"/>
<comment type="caution">
    <text evidence="7">The sequence shown here is derived from an EMBL/GenBank/DDBJ whole genome shotgun (WGS) entry which is preliminary data.</text>
</comment>
<dbReference type="EMBL" id="JADXDR010000053">
    <property type="protein sequence ID" value="KAI7842338.1"/>
    <property type="molecule type" value="Genomic_DNA"/>
</dbReference>
<feature type="transmembrane region" description="Helical" evidence="5">
    <location>
        <begin position="190"/>
        <end position="209"/>
    </location>
</feature>
<feature type="transmembrane region" description="Helical" evidence="5">
    <location>
        <begin position="281"/>
        <end position="298"/>
    </location>
</feature>
<feature type="transmembrane region" description="Helical" evidence="5">
    <location>
        <begin position="105"/>
        <end position="123"/>
    </location>
</feature>
<evidence type="ECO:0000256" key="3">
    <source>
        <dbReference type="ARBA" id="ARBA00022989"/>
    </source>
</evidence>
<accession>A0AAD5DTY7</accession>
<dbReference type="InterPro" id="IPR037185">
    <property type="entry name" value="EmrE-like"/>
</dbReference>
<evidence type="ECO:0000256" key="2">
    <source>
        <dbReference type="ARBA" id="ARBA00022692"/>
    </source>
</evidence>
<feature type="transmembrane region" description="Helical" evidence="5">
    <location>
        <begin position="80"/>
        <end position="99"/>
    </location>
</feature>
<evidence type="ECO:0000313" key="8">
    <source>
        <dbReference type="Proteomes" id="UP001205105"/>
    </source>
</evidence>
<dbReference type="Proteomes" id="UP001205105">
    <property type="component" value="Unassembled WGS sequence"/>
</dbReference>
<keyword evidence="3 5" id="KW-1133">Transmembrane helix</keyword>
<dbReference type="AlphaFoldDB" id="A0AAD5DTY7"/>
<sequence>MGAAGSPLVTGVVILSWYGSNIGVLLLNKYLLSIFGFKCPVFLTLCHMLACSCMSYAVAASRCVPLQAVKSRKQFYKISLLALIFCLTVVLGNVSLRFIPVSFNQAIGATTPAFTAMLGYMIGHTRESRTVYLSLVPVVVGVVIASGAEPMFNMLGFVAAVTAASARALKSVLQGIMLSDSNERMDSLSLLMYMAPVAVVALIPTTLFFEPDAAALAMKLGKDGSFWALLFLNSFLAYFVNLTNFLVTKHTSALTLQVLGNAKGVVAVVLSLIYFRNPVTFYSVFGYAITVTGVVMYSQAKKAAKKQQLLLRISSGEQAAAANEAALLTLAQQQQQQNGHGHGLAVSGGQKDASAANMADAVALLRAAEKLGNNGYHLAFNIPADGSSRGEREPLMAQARPVLVQGAPSFSRGYSTFFDA</sequence>
<dbReference type="SUPFAM" id="SSF103481">
    <property type="entry name" value="Multidrug resistance efflux transporter EmrE"/>
    <property type="match status" value="2"/>
</dbReference>
<dbReference type="Pfam" id="PF03151">
    <property type="entry name" value="TPT"/>
    <property type="match status" value="1"/>
</dbReference>
<dbReference type="PANTHER" id="PTHR11132">
    <property type="entry name" value="SOLUTE CARRIER FAMILY 35"/>
    <property type="match status" value="1"/>
</dbReference>
<gene>
    <name evidence="7" type="ORF">COHA_003978</name>
</gene>
<protein>
    <recommendedName>
        <fullName evidence="6">Sugar phosphate transporter domain-containing protein</fullName>
    </recommendedName>
</protein>